<evidence type="ECO:0000313" key="1">
    <source>
        <dbReference type="EMBL" id="MDT0687578.1"/>
    </source>
</evidence>
<evidence type="ECO:0000313" key="2">
    <source>
        <dbReference type="Proteomes" id="UP001253848"/>
    </source>
</evidence>
<reference evidence="1 2" key="1">
    <citation type="submission" date="2023-09" db="EMBL/GenBank/DDBJ databases">
        <authorList>
            <person name="Rey-Velasco X."/>
        </authorList>
    </citation>
    <scope>NUCLEOTIDE SEQUENCE [LARGE SCALE GENOMIC DNA]</scope>
    <source>
        <strain evidence="1 2">F225</strain>
    </source>
</reference>
<evidence type="ECO:0008006" key="3">
    <source>
        <dbReference type="Google" id="ProtNLM"/>
    </source>
</evidence>
<dbReference type="Proteomes" id="UP001253848">
    <property type="component" value="Unassembled WGS sequence"/>
</dbReference>
<organism evidence="1 2">
    <name type="scientific">Autumnicola psychrophila</name>
    <dbReference type="NCBI Taxonomy" id="3075592"/>
    <lineage>
        <taxon>Bacteria</taxon>
        <taxon>Pseudomonadati</taxon>
        <taxon>Bacteroidota</taxon>
        <taxon>Flavobacteriia</taxon>
        <taxon>Flavobacteriales</taxon>
        <taxon>Flavobacteriaceae</taxon>
        <taxon>Autumnicola</taxon>
    </lineage>
</organism>
<proteinExistence type="predicted"/>
<dbReference type="RefSeq" id="WP_311500853.1">
    <property type="nucleotide sequence ID" value="NZ_JAVRHN010000012.1"/>
</dbReference>
<gene>
    <name evidence="1" type="ORF">RM541_14510</name>
</gene>
<comment type="caution">
    <text evidence="1">The sequence shown here is derived from an EMBL/GenBank/DDBJ whole genome shotgun (WGS) entry which is preliminary data.</text>
</comment>
<sequence>MDNCRTLVLAILYFLFANGDDDEIIDETEQEQVIDTTSIEEENTANWDNNRNDTVGGVDGYLSYIGDESRMGIDHEYTNNAIIYLMNAVQAKANELNVDIDADMQEIRQKAEQITQDPMATNHADKIKDAGSDLTNVIENLQEEQFPDLSQDVQEVKSAVQDIDGSVLTLEQKDKVNKFFDEAGDVLNKMS</sequence>
<keyword evidence="2" id="KW-1185">Reference proteome</keyword>
<protein>
    <recommendedName>
        <fullName evidence="3">Secreted protein</fullName>
    </recommendedName>
</protein>
<dbReference type="EMBL" id="JAVRHN010000012">
    <property type="protein sequence ID" value="MDT0687578.1"/>
    <property type="molecule type" value="Genomic_DNA"/>
</dbReference>
<name>A0ABU3DV25_9FLAO</name>
<accession>A0ABU3DV25</accession>